<dbReference type="PANTHER" id="PTHR43655">
    <property type="entry name" value="ATP-DEPENDENT PROTEASE"/>
    <property type="match status" value="1"/>
</dbReference>
<dbReference type="CDD" id="cd19501">
    <property type="entry name" value="RecA-like_FtsH"/>
    <property type="match status" value="1"/>
</dbReference>
<dbReference type="HAMAP" id="MF_01458">
    <property type="entry name" value="FtsH"/>
    <property type="match status" value="1"/>
</dbReference>
<keyword evidence="13" id="KW-0809">Transit peptide</keyword>
<dbReference type="Pfam" id="PF01434">
    <property type="entry name" value="Peptidase_M41"/>
    <property type="match status" value="1"/>
</dbReference>
<dbReference type="InterPro" id="IPR041569">
    <property type="entry name" value="AAA_lid_3"/>
</dbReference>
<dbReference type="EMBL" id="JAIZAY010000005">
    <property type="protein sequence ID" value="KAJ8041657.1"/>
    <property type="molecule type" value="Genomic_DNA"/>
</dbReference>
<dbReference type="Pfam" id="PF06480">
    <property type="entry name" value="FtsH_ext"/>
    <property type="match status" value="1"/>
</dbReference>
<keyword evidence="16 18" id="KW-0472">Membrane</keyword>
<dbReference type="Pfam" id="PF00004">
    <property type="entry name" value="AAA"/>
    <property type="match status" value="1"/>
</dbReference>
<keyword evidence="9" id="KW-0547">Nucleotide-binding</keyword>
<evidence type="ECO:0000256" key="6">
    <source>
        <dbReference type="ARBA" id="ARBA00022670"/>
    </source>
</evidence>
<evidence type="ECO:0000256" key="1">
    <source>
        <dbReference type="ARBA" id="ARBA00001947"/>
    </source>
</evidence>
<evidence type="ECO:0000313" key="21">
    <source>
        <dbReference type="Proteomes" id="UP001152320"/>
    </source>
</evidence>
<dbReference type="GO" id="GO:0034982">
    <property type="term" value="P:mitochondrial protein processing"/>
    <property type="evidence" value="ECO:0007669"/>
    <property type="project" value="TreeGrafter"/>
</dbReference>
<evidence type="ECO:0000256" key="13">
    <source>
        <dbReference type="ARBA" id="ARBA00022946"/>
    </source>
</evidence>
<dbReference type="InterPro" id="IPR003959">
    <property type="entry name" value="ATPase_AAA_core"/>
</dbReference>
<evidence type="ECO:0000256" key="4">
    <source>
        <dbReference type="ARBA" id="ARBA00010044"/>
    </source>
</evidence>
<name>A0A9Q1CAC8_HOLLE</name>
<evidence type="ECO:0000256" key="16">
    <source>
        <dbReference type="ARBA" id="ARBA00023136"/>
    </source>
</evidence>
<dbReference type="InterPro" id="IPR011546">
    <property type="entry name" value="Pept_M41_FtsH_extracell"/>
</dbReference>
<feature type="domain" description="AAA+ ATPase" evidence="19">
    <location>
        <begin position="422"/>
        <end position="562"/>
    </location>
</feature>
<dbReference type="GO" id="GO:0004222">
    <property type="term" value="F:metalloendopeptidase activity"/>
    <property type="evidence" value="ECO:0007669"/>
    <property type="project" value="InterPro"/>
</dbReference>
<keyword evidence="6" id="KW-0645">Protease</keyword>
<dbReference type="Pfam" id="PF17862">
    <property type="entry name" value="AAA_lid_3"/>
    <property type="match status" value="1"/>
</dbReference>
<feature type="region of interest" description="Disordered" evidence="17">
    <location>
        <begin position="847"/>
        <end position="882"/>
    </location>
</feature>
<protein>
    <submittedName>
        <fullName evidence="20">Paraplegin</fullName>
    </submittedName>
</protein>
<comment type="cofactor">
    <cofactor evidence="1">
        <name>Zn(2+)</name>
        <dbReference type="ChEBI" id="CHEBI:29105"/>
    </cofactor>
</comment>
<dbReference type="GO" id="GO:0016887">
    <property type="term" value="F:ATP hydrolysis activity"/>
    <property type="evidence" value="ECO:0007669"/>
    <property type="project" value="InterPro"/>
</dbReference>
<keyword evidence="12" id="KW-0067">ATP-binding</keyword>
<dbReference type="GO" id="GO:0005745">
    <property type="term" value="C:m-AAA complex"/>
    <property type="evidence" value="ECO:0007669"/>
    <property type="project" value="TreeGrafter"/>
</dbReference>
<keyword evidence="7 18" id="KW-0812">Transmembrane</keyword>
<evidence type="ECO:0000313" key="20">
    <source>
        <dbReference type="EMBL" id="KAJ8041657.1"/>
    </source>
</evidence>
<dbReference type="SUPFAM" id="SSF140990">
    <property type="entry name" value="FtsH protease domain-like"/>
    <property type="match status" value="1"/>
</dbReference>
<evidence type="ECO:0000256" key="7">
    <source>
        <dbReference type="ARBA" id="ARBA00022692"/>
    </source>
</evidence>
<dbReference type="GO" id="GO:0005524">
    <property type="term" value="F:ATP binding"/>
    <property type="evidence" value="ECO:0007669"/>
    <property type="project" value="UniProtKB-KW"/>
</dbReference>
<gene>
    <name evidence="20" type="ORF">HOLleu_12542</name>
</gene>
<dbReference type="InterPro" id="IPR000642">
    <property type="entry name" value="Peptidase_M41"/>
</dbReference>
<dbReference type="GO" id="GO:0004176">
    <property type="term" value="F:ATP-dependent peptidase activity"/>
    <property type="evidence" value="ECO:0007669"/>
    <property type="project" value="InterPro"/>
</dbReference>
<evidence type="ECO:0000256" key="12">
    <source>
        <dbReference type="ARBA" id="ARBA00022840"/>
    </source>
</evidence>
<evidence type="ECO:0000256" key="14">
    <source>
        <dbReference type="ARBA" id="ARBA00022989"/>
    </source>
</evidence>
<evidence type="ECO:0000256" key="15">
    <source>
        <dbReference type="ARBA" id="ARBA00023049"/>
    </source>
</evidence>
<comment type="similarity">
    <text evidence="5">In the N-terminal section; belongs to the AAA ATPase family.</text>
</comment>
<keyword evidence="11" id="KW-0862">Zinc</keyword>
<dbReference type="Gene3D" id="1.10.8.60">
    <property type="match status" value="1"/>
</dbReference>
<keyword evidence="15" id="KW-0482">Metalloprotease</keyword>
<dbReference type="InterPro" id="IPR050928">
    <property type="entry name" value="ATP-dep_Zn_Metalloprotease"/>
</dbReference>
<reference evidence="20" key="1">
    <citation type="submission" date="2021-10" db="EMBL/GenBank/DDBJ databases">
        <title>Tropical sea cucumber genome reveals ecological adaptation and Cuvierian tubules defense mechanism.</title>
        <authorList>
            <person name="Chen T."/>
        </authorList>
    </citation>
    <scope>NUCLEOTIDE SEQUENCE</scope>
    <source>
        <strain evidence="20">Nanhai2018</strain>
        <tissue evidence="20">Muscle</tissue>
    </source>
</reference>
<dbReference type="GO" id="GO:0008270">
    <property type="term" value="F:zinc ion binding"/>
    <property type="evidence" value="ECO:0007669"/>
    <property type="project" value="InterPro"/>
</dbReference>
<feature type="transmembrane region" description="Helical" evidence="18">
    <location>
        <begin position="338"/>
        <end position="356"/>
    </location>
</feature>
<keyword evidence="14 18" id="KW-1133">Transmembrane helix</keyword>
<dbReference type="AlphaFoldDB" id="A0A9Q1CAC8"/>
<accession>A0A9Q1CAC8</accession>
<dbReference type="Gene3D" id="3.40.1690.20">
    <property type="match status" value="1"/>
</dbReference>
<dbReference type="PANTHER" id="PTHR43655:SF8">
    <property type="entry name" value="PARAPLEGIN"/>
    <property type="match status" value="1"/>
</dbReference>
<dbReference type="OrthoDB" id="1413014at2759"/>
<dbReference type="SUPFAM" id="SSF52540">
    <property type="entry name" value="P-loop containing nucleoside triphosphate hydrolases"/>
    <property type="match status" value="1"/>
</dbReference>
<dbReference type="InterPro" id="IPR005936">
    <property type="entry name" value="FtsH"/>
</dbReference>
<organism evidence="20 21">
    <name type="scientific">Holothuria leucospilota</name>
    <name type="common">Black long sea cucumber</name>
    <name type="synonym">Mertensiothuria leucospilota</name>
    <dbReference type="NCBI Taxonomy" id="206669"/>
    <lineage>
        <taxon>Eukaryota</taxon>
        <taxon>Metazoa</taxon>
        <taxon>Echinodermata</taxon>
        <taxon>Eleutherozoa</taxon>
        <taxon>Echinozoa</taxon>
        <taxon>Holothuroidea</taxon>
        <taxon>Aspidochirotacea</taxon>
        <taxon>Aspidochirotida</taxon>
        <taxon>Holothuriidae</taxon>
        <taxon>Holothuria</taxon>
    </lineage>
</organism>
<keyword evidence="10" id="KW-0378">Hydrolase</keyword>
<evidence type="ECO:0000256" key="17">
    <source>
        <dbReference type="SAM" id="MobiDB-lite"/>
    </source>
</evidence>
<dbReference type="InterPro" id="IPR027417">
    <property type="entry name" value="P-loop_NTPase"/>
</dbReference>
<proteinExistence type="inferred from homology"/>
<evidence type="ECO:0000256" key="9">
    <source>
        <dbReference type="ARBA" id="ARBA00022741"/>
    </source>
</evidence>
<comment type="similarity">
    <text evidence="4">In the C-terminal section; belongs to the peptidase M41 family.</text>
</comment>
<comment type="subcellular location">
    <subcellularLocation>
        <location evidence="2">Membrane</location>
        <topology evidence="2">Multi-pass membrane protein</topology>
    </subcellularLocation>
    <subcellularLocation>
        <location evidence="3">Mitochondrion</location>
    </subcellularLocation>
</comment>
<evidence type="ECO:0000256" key="10">
    <source>
        <dbReference type="ARBA" id="ARBA00022801"/>
    </source>
</evidence>
<dbReference type="InterPro" id="IPR003593">
    <property type="entry name" value="AAA+_ATPase"/>
</dbReference>
<dbReference type="FunFam" id="3.40.50.300:FF:000277">
    <property type="entry name" value="ATP-dependent zinc metalloprotease FtsH"/>
    <property type="match status" value="1"/>
</dbReference>
<feature type="region of interest" description="Disordered" evidence="17">
    <location>
        <begin position="179"/>
        <end position="206"/>
    </location>
</feature>
<dbReference type="Gene3D" id="3.40.50.300">
    <property type="entry name" value="P-loop containing nucleotide triphosphate hydrolases"/>
    <property type="match status" value="1"/>
</dbReference>
<dbReference type="Gene3D" id="1.20.58.760">
    <property type="entry name" value="Peptidase M41"/>
    <property type="match status" value="1"/>
</dbReference>
<feature type="compositionally biased region" description="Basic and acidic residues" evidence="17">
    <location>
        <begin position="850"/>
        <end position="882"/>
    </location>
</feature>
<keyword evidence="8" id="KW-0479">Metal-binding</keyword>
<dbReference type="FunFam" id="1.10.8.60:FF:000033">
    <property type="entry name" value="paraplegin isoform X1"/>
    <property type="match status" value="1"/>
</dbReference>
<dbReference type="Proteomes" id="UP001152320">
    <property type="component" value="Chromosome 5"/>
</dbReference>
<evidence type="ECO:0000256" key="5">
    <source>
        <dbReference type="ARBA" id="ARBA00010550"/>
    </source>
</evidence>
<evidence type="ECO:0000256" key="11">
    <source>
        <dbReference type="ARBA" id="ARBA00022833"/>
    </source>
</evidence>
<evidence type="ECO:0000256" key="18">
    <source>
        <dbReference type="SAM" id="Phobius"/>
    </source>
</evidence>
<feature type="transmembrane region" description="Helical" evidence="18">
    <location>
        <begin position="211"/>
        <end position="228"/>
    </location>
</feature>
<evidence type="ECO:0000256" key="3">
    <source>
        <dbReference type="ARBA" id="ARBA00004173"/>
    </source>
</evidence>
<evidence type="ECO:0000256" key="2">
    <source>
        <dbReference type="ARBA" id="ARBA00004141"/>
    </source>
</evidence>
<comment type="caution">
    <text evidence="20">The sequence shown here is derived from an EMBL/GenBank/DDBJ whole genome shotgun (WGS) entry which is preliminary data.</text>
</comment>
<sequence>MTGVIRMLSTEKACIRTVWRCFPNFCHPLKDIGIHRRRVTSFTKNNFNCRTNVRNPVSENLCTSRLCRKQTLGSSAEILNQACTLSSACPKWTFMNYSCGQAVNENQNPESYFLGDSSSFHFNHNNDFTFNRIPSVLINFKQARREINALRNIIERSNLSNFSLQNILGIKDTLKFSTTSRNENQQGQNREQENQQDDEEPDKRGLDNDNIRMLLMLLLIITLLNMLSKGDDAQNISWQSFVHDMLAKGEVKSISVTYYDSDGSGETSNPESDVVHVYLHQGAIVFGREVGRGQPNHFRLRVGNIEKFEEKLRKVEDELGIAPQDRLQINYRHASSEGFSTIIGTLLVLGFLMYLIRSAMRGGGMNALSQFTKAKFTVVEEGGSKGVSFKDVAGMEQAKVEVMEFVDYLKKPEKFAQLGAKVPKGALLLGPPGCGKTLLAKAVATEANVPFLAMAGSEFVEMIGGLGAARVRDLFKEARKRSPCIVYIDELDAIGRKRQGSAAMGSSPEEEQTLNQLLVEMDGMGTQKGVIMLASTNRADVLDKALLRPGRFDRHILIDIPTLLERKEIFEVHLKKLKLKRPASEYSTRLAQLSPGMSGADIANITNEAALYAARNARKVVDRQDFEYAVERIIAGAEKTSKVLSKEERTVVAYHESGHALTGWLLEHTDALLKISIVPRTSSALGFAQYLPSDVKLLSKEQLFDRMCMALGGRVAEAIMFNRVTTGAHDDLNRVTKMAYAQISQYGMNDKVGNVSFQEGDSRELGKKPYSKRLQHIIDEEARKIVMDAYRRTETLLSENKHKLEMLARNLLQKEVMNYADVESLLGPPPFGKKKLIDIDDFDGMELMDQEDRNLEMERQEKKKGETDEEGALDKEDTFKKT</sequence>
<dbReference type="NCBIfam" id="TIGR01241">
    <property type="entry name" value="FtsH_fam"/>
    <property type="match status" value="1"/>
</dbReference>
<evidence type="ECO:0000259" key="19">
    <source>
        <dbReference type="SMART" id="SM00382"/>
    </source>
</evidence>
<dbReference type="InterPro" id="IPR037219">
    <property type="entry name" value="Peptidase_M41-like"/>
</dbReference>
<keyword evidence="21" id="KW-1185">Reference proteome</keyword>
<evidence type="ECO:0000256" key="8">
    <source>
        <dbReference type="ARBA" id="ARBA00022723"/>
    </source>
</evidence>
<dbReference type="SMART" id="SM00382">
    <property type="entry name" value="AAA"/>
    <property type="match status" value="1"/>
</dbReference>
<dbReference type="FunFam" id="1.20.58.760:FF:000003">
    <property type="entry name" value="AFG3-like AAA ATPase 2"/>
    <property type="match status" value="1"/>
</dbReference>